<organism evidence="12 13">
    <name type="scientific">Posidoniimonas corsicana</name>
    <dbReference type="NCBI Taxonomy" id="1938618"/>
    <lineage>
        <taxon>Bacteria</taxon>
        <taxon>Pseudomonadati</taxon>
        <taxon>Planctomycetota</taxon>
        <taxon>Planctomycetia</taxon>
        <taxon>Pirellulales</taxon>
        <taxon>Lacipirellulaceae</taxon>
        <taxon>Posidoniimonas</taxon>
    </lineage>
</organism>
<feature type="domain" description="GH10" evidence="11">
    <location>
        <begin position="237"/>
        <end position="541"/>
    </location>
</feature>
<dbReference type="Pfam" id="PF00331">
    <property type="entry name" value="Glyco_hydro_10"/>
    <property type="match status" value="1"/>
</dbReference>
<dbReference type="PROSITE" id="PS00018">
    <property type="entry name" value="EF_HAND_1"/>
    <property type="match status" value="1"/>
</dbReference>
<dbReference type="RefSeq" id="WP_146563317.1">
    <property type="nucleotide sequence ID" value="NZ_SIHJ01000001.1"/>
</dbReference>
<gene>
    <name evidence="12" type="primary">xynZ_2</name>
    <name evidence="12" type="ORF">KOR34_13290</name>
</gene>
<evidence type="ECO:0000256" key="9">
    <source>
        <dbReference type="RuleBase" id="RU361174"/>
    </source>
</evidence>
<feature type="chain" id="PRO_5023061422" description="Beta-xylanase" evidence="10">
    <location>
        <begin position="20"/>
        <end position="673"/>
    </location>
</feature>
<name>A0A5C5VCS5_9BACT</name>
<keyword evidence="7 9" id="KW-0326">Glycosidase</keyword>
<evidence type="ECO:0000256" key="5">
    <source>
        <dbReference type="ARBA" id="ARBA00022801"/>
    </source>
</evidence>
<dbReference type="AlphaFoldDB" id="A0A5C5VCS5"/>
<comment type="catalytic activity">
    <reaction evidence="1 9">
        <text>Endohydrolysis of (1-&gt;4)-beta-D-xylosidic linkages in xylans.</text>
        <dbReference type="EC" id="3.2.1.8"/>
    </reaction>
</comment>
<proteinExistence type="inferred from homology"/>
<reference evidence="12 13" key="1">
    <citation type="submission" date="2019-02" db="EMBL/GenBank/DDBJ databases">
        <title>Deep-cultivation of Planctomycetes and their phenomic and genomic characterization uncovers novel biology.</title>
        <authorList>
            <person name="Wiegand S."/>
            <person name="Jogler M."/>
            <person name="Boedeker C."/>
            <person name="Pinto D."/>
            <person name="Vollmers J."/>
            <person name="Rivas-Marin E."/>
            <person name="Kohn T."/>
            <person name="Peeters S.H."/>
            <person name="Heuer A."/>
            <person name="Rast P."/>
            <person name="Oberbeckmann S."/>
            <person name="Bunk B."/>
            <person name="Jeske O."/>
            <person name="Meyerdierks A."/>
            <person name="Storesund J.E."/>
            <person name="Kallscheuer N."/>
            <person name="Luecker S."/>
            <person name="Lage O.M."/>
            <person name="Pohl T."/>
            <person name="Merkel B.J."/>
            <person name="Hornburger P."/>
            <person name="Mueller R.-W."/>
            <person name="Bruemmer F."/>
            <person name="Labrenz M."/>
            <person name="Spormann A.M."/>
            <person name="Op Den Camp H."/>
            <person name="Overmann J."/>
            <person name="Amann R."/>
            <person name="Jetten M.S.M."/>
            <person name="Mascher T."/>
            <person name="Medema M.H."/>
            <person name="Devos D.P."/>
            <person name="Kaster A.-K."/>
            <person name="Ovreas L."/>
            <person name="Rohde M."/>
            <person name="Galperin M.Y."/>
            <person name="Jogler C."/>
        </authorList>
    </citation>
    <scope>NUCLEOTIDE SEQUENCE [LARGE SCALE GENOMIC DNA]</scope>
    <source>
        <strain evidence="12 13">KOR34</strain>
    </source>
</reference>
<dbReference type="InterPro" id="IPR001000">
    <property type="entry name" value="GH10_dom"/>
</dbReference>
<keyword evidence="6 9" id="KW-0119">Carbohydrate metabolism</keyword>
<keyword evidence="8 9" id="KW-0624">Polysaccharide degradation</keyword>
<dbReference type="EMBL" id="SIHJ01000001">
    <property type="protein sequence ID" value="TWT36424.1"/>
    <property type="molecule type" value="Genomic_DNA"/>
</dbReference>
<dbReference type="PRINTS" id="PR00134">
    <property type="entry name" value="GLHYDRLASE10"/>
</dbReference>
<dbReference type="OrthoDB" id="9809277at2"/>
<feature type="signal peptide" evidence="10">
    <location>
        <begin position="1"/>
        <end position="19"/>
    </location>
</feature>
<dbReference type="Proteomes" id="UP000316714">
    <property type="component" value="Unassembled WGS sequence"/>
</dbReference>
<dbReference type="GO" id="GO:0031176">
    <property type="term" value="F:endo-1,4-beta-xylanase activity"/>
    <property type="evidence" value="ECO:0007669"/>
    <property type="project" value="UniProtKB-EC"/>
</dbReference>
<dbReference type="SMART" id="SM00633">
    <property type="entry name" value="Glyco_10"/>
    <property type="match status" value="1"/>
</dbReference>
<dbReference type="PROSITE" id="PS51760">
    <property type="entry name" value="GH10_2"/>
    <property type="match status" value="1"/>
</dbReference>
<evidence type="ECO:0000256" key="8">
    <source>
        <dbReference type="ARBA" id="ARBA00023326"/>
    </source>
</evidence>
<keyword evidence="5 9" id="KW-0378">Hydrolase</keyword>
<comment type="caution">
    <text evidence="12">The sequence shown here is derived from an EMBL/GenBank/DDBJ whole genome shotgun (WGS) entry which is preliminary data.</text>
</comment>
<sequence length="673" mass="73989" precursor="true">MPRCNLVLAAVFVAVFAWRADGQQTYLLNDFNNRGMDVLIDGLAEELGPFAARYFDSDGFGVASSDFSTPLDLTAASAGSLNVRYNPLEGHGTDYFTIDLFDSHGGSLQYEVDTTVPSAPGQFGFYDLPLSIESPSSGSYGDFDFSSVRGWGFSGQPGSDGPFNVNLWNAEIEAPDPPVNYGGRDPNSPWRAEAAQRIDQHRKSDLTLRVTDAAGQPTPGATVRVRQTRQAFQFGTAVAVDQLLGGSANDKIYRDTVLELFNTATLENGLKWQPLAGDWGPGWSLAESVQAIDWLQQNGLESRGHVLIWPGSQNLPSYLDPLIAPAQSGDQSARDQLQQEVLDHIEEVATATDGRVVDWDVVNEIGTNNDVLNIYGEPIMDTWFAAAHEADPDSKLFINEFNIISDDERSKRQRYLKSIQGLVDRGAQIDGIGMQAHFHDFSLTDFDGVGGSDPQTVWDVLDMFHDATGLPITITEFDLNDDNETLKAEYLRDFLTATFAHEAVEGFIMWGFWEGRHWRPDSAMFNQDWSETPAVEVWRDLVLDEWMTDEEGLADDVGEFALRAFDGDYEIVVTIDGEEYTFSGIELLDDLDLTLQTAYAVLPGDFNRDGVVDAADYTVWRDGLGSLYSQPDYLTWRGNYGAMQATAADPAPEATAAALAAIALLCGAGCRAR</sequence>
<evidence type="ECO:0000256" key="6">
    <source>
        <dbReference type="ARBA" id="ARBA00023277"/>
    </source>
</evidence>
<dbReference type="PANTHER" id="PTHR31490">
    <property type="entry name" value="GLYCOSYL HYDROLASE"/>
    <property type="match status" value="1"/>
</dbReference>
<evidence type="ECO:0000256" key="4">
    <source>
        <dbReference type="ARBA" id="ARBA00022729"/>
    </source>
</evidence>
<dbReference type="GO" id="GO:0045493">
    <property type="term" value="P:xylan catabolic process"/>
    <property type="evidence" value="ECO:0007669"/>
    <property type="project" value="UniProtKB-KW"/>
</dbReference>
<evidence type="ECO:0000256" key="2">
    <source>
        <dbReference type="ARBA" id="ARBA00007495"/>
    </source>
</evidence>
<keyword evidence="13" id="KW-1185">Reference proteome</keyword>
<dbReference type="InterPro" id="IPR044846">
    <property type="entry name" value="GH10"/>
</dbReference>
<comment type="similarity">
    <text evidence="2 9">Belongs to the glycosyl hydrolase 10 (cellulase F) family.</text>
</comment>
<dbReference type="PANTHER" id="PTHR31490:SF88">
    <property type="entry name" value="BETA-XYLANASE"/>
    <property type="match status" value="1"/>
</dbReference>
<evidence type="ECO:0000259" key="11">
    <source>
        <dbReference type="PROSITE" id="PS51760"/>
    </source>
</evidence>
<dbReference type="InterPro" id="IPR018247">
    <property type="entry name" value="EF_Hand_1_Ca_BS"/>
</dbReference>
<evidence type="ECO:0000313" key="13">
    <source>
        <dbReference type="Proteomes" id="UP000316714"/>
    </source>
</evidence>
<dbReference type="Gene3D" id="3.20.20.80">
    <property type="entry name" value="Glycosidases"/>
    <property type="match status" value="1"/>
</dbReference>
<evidence type="ECO:0000256" key="7">
    <source>
        <dbReference type="ARBA" id="ARBA00023295"/>
    </source>
</evidence>
<evidence type="ECO:0000256" key="10">
    <source>
        <dbReference type="SAM" id="SignalP"/>
    </source>
</evidence>
<evidence type="ECO:0000256" key="1">
    <source>
        <dbReference type="ARBA" id="ARBA00000681"/>
    </source>
</evidence>
<keyword evidence="4 10" id="KW-0732">Signal</keyword>
<dbReference type="InterPro" id="IPR017853">
    <property type="entry name" value="GH"/>
</dbReference>
<evidence type="ECO:0000313" key="12">
    <source>
        <dbReference type="EMBL" id="TWT36424.1"/>
    </source>
</evidence>
<dbReference type="EC" id="3.2.1.8" evidence="9"/>
<dbReference type="SUPFAM" id="SSF51445">
    <property type="entry name" value="(Trans)glycosidases"/>
    <property type="match status" value="1"/>
</dbReference>
<evidence type="ECO:0000256" key="3">
    <source>
        <dbReference type="ARBA" id="ARBA00022651"/>
    </source>
</evidence>
<accession>A0A5C5VCS5</accession>
<protein>
    <recommendedName>
        <fullName evidence="9">Beta-xylanase</fullName>
        <ecNumber evidence="9">3.2.1.8</ecNumber>
    </recommendedName>
</protein>
<keyword evidence="3 12" id="KW-0858">Xylan degradation</keyword>